<name>J9GWI6_9ZZZZ</name>
<dbReference type="AlphaFoldDB" id="J9GWI6"/>
<gene>
    <name evidence="1" type="ORF">EVA_04517</name>
</gene>
<accession>J9GWI6</accession>
<evidence type="ECO:0000313" key="1">
    <source>
        <dbReference type="EMBL" id="EJX07373.1"/>
    </source>
</evidence>
<comment type="caution">
    <text evidence="1">The sequence shown here is derived from an EMBL/GenBank/DDBJ whole genome shotgun (WGS) entry which is preliminary data.</text>
</comment>
<sequence length="475" mass="54739">MDTAIHDCIPELRTCLDTYTGEEEQQAYLTQHQVSRSRCISINLVTIAQCTHQDGYYQRTTSQAQLHAEAQRNLAHNNTEKNTKEDGTYVRMIQTLHRVTNHVLQTFNALFCTSYEDTVTYLQTQIAVGEKLHTSTSYAGYVNTIDASEVQLTQSFTINFRLGNHQTTGYIFSLVEVVFPSLSRNDFTNHHGNRFGFVLSTNEMKMHILFNDCCSARDNDFAFLYTTRNDKLTVENCIQFLEGTTHNRRISHADHQVLRCRMCIAFLFLFDLFVFLFQLDVAKIAQYNGSQDNTNYTERISTSIAGSQVGYPRAAPHLNRYILHERSGSTETWGIGYRTIHSTNHHGKIVIALVEHQEVKSQHYKDVQSYDPHCNEIHTYTTLFEGSKETRTNLQTDTVDKQDQTEFLDKVDQVFLVCMRNACKLIKKMTCQNTCKKHEGNAKGYTAQLDLAQFDTDTDYRRVKNYEVRNRTGIH</sequence>
<protein>
    <submittedName>
        <fullName evidence="1">Uncharacterized protein</fullName>
    </submittedName>
</protein>
<dbReference type="EMBL" id="AMCI01000895">
    <property type="protein sequence ID" value="EJX07373.1"/>
    <property type="molecule type" value="Genomic_DNA"/>
</dbReference>
<organism evidence="1">
    <name type="scientific">gut metagenome</name>
    <dbReference type="NCBI Taxonomy" id="749906"/>
    <lineage>
        <taxon>unclassified sequences</taxon>
        <taxon>metagenomes</taxon>
        <taxon>organismal metagenomes</taxon>
    </lineage>
</organism>
<proteinExistence type="predicted"/>
<reference evidence="1" key="1">
    <citation type="journal article" date="2012" name="PLoS ONE">
        <title>Gene sets for utilization of primary and secondary nutrition supplies in the distal gut of endangered iberian lynx.</title>
        <authorList>
            <person name="Alcaide M."/>
            <person name="Messina E."/>
            <person name="Richter M."/>
            <person name="Bargiela R."/>
            <person name="Peplies J."/>
            <person name="Huws S.A."/>
            <person name="Newbold C.J."/>
            <person name="Golyshin P.N."/>
            <person name="Simon M.A."/>
            <person name="Lopez G."/>
            <person name="Yakimov M.M."/>
            <person name="Ferrer M."/>
        </authorList>
    </citation>
    <scope>NUCLEOTIDE SEQUENCE</scope>
</reference>